<dbReference type="InterPro" id="IPR015659">
    <property type="entry name" value="Proline_oxidase"/>
</dbReference>
<dbReference type="InterPro" id="IPR008219">
    <property type="entry name" value="PRODH_bac_arc"/>
</dbReference>
<dbReference type="SUPFAM" id="SSF51730">
    <property type="entry name" value="FAD-linked oxidoreductase"/>
    <property type="match status" value="1"/>
</dbReference>
<keyword evidence="3" id="KW-0285">Flavoprotein</keyword>
<evidence type="ECO:0000256" key="1">
    <source>
        <dbReference type="ARBA" id="ARBA00004739"/>
    </source>
</evidence>
<dbReference type="GO" id="GO:0010133">
    <property type="term" value="P:L-proline catabolic process to L-glutamate"/>
    <property type="evidence" value="ECO:0007669"/>
    <property type="project" value="InterPro"/>
</dbReference>
<feature type="binding site" evidence="10">
    <location>
        <position position="203"/>
    </location>
    <ligand>
        <name>FAD</name>
        <dbReference type="ChEBI" id="CHEBI:57692"/>
    </ligand>
</feature>
<evidence type="ECO:0000256" key="7">
    <source>
        <dbReference type="ARBA" id="ARBA00023062"/>
    </source>
</evidence>
<name>A0AA46YK79_9ACTN</name>
<proteinExistence type="predicted"/>
<dbReference type="InterPro" id="IPR029041">
    <property type="entry name" value="FAD-linked_oxidoreductase-like"/>
</dbReference>
<protein>
    <recommendedName>
        <fullName evidence="2">proline dehydrogenase</fullName>
        <ecNumber evidence="2">1.5.5.2</ecNumber>
    </recommendedName>
</protein>
<evidence type="ECO:0000256" key="8">
    <source>
        <dbReference type="ARBA" id="ARBA00048779"/>
    </source>
</evidence>
<keyword evidence="13" id="KW-1185">Reference proteome</keyword>
<keyword evidence="5 10" id="KW-0274">FAD</keyword>
<feature type="binding site" evidence="9">
    <location>
        <position position="290"/>
    </location>
    <ligand>
        <name>substrate</name>
    </ligand>
</feature>
<dbReference type="Proteomes" id="UP001164390">
    <property type="component" value="Chromosome"/>
</dbReference>
<dbReference type="Gene3D" id="3.20.20.220">
    <property type="match status" value="1"/>
</dbReference>
<feature type="binding site" evidence="10">
    <location>
        <begin position="228"/>
        <end position="229"/>
    </location>
    <ligand>
        <name>FAD</name>
        <dbReference type="ChEBI" id="CHEBI:57692"/>
    </ligand>
</feature>
<dbReference type="KEGG" id="sgrg:L0C25_23535"/>
<dbReference type="PANTHER" id="PTHR13914">
    <property type="entry name" value="PROLINE OXIDASE"/>
    <property type="match status" value="1"/>
</dbReference>
<dbReference type="GO" id="GO:0000166">
    <property type="term" value="F:nucleotide binding"/>
    <property type="evidence" value="ECO:0007669"/>
    <property type="project" value="UniProtKB-KW"/>
</dbReference>
<feature type="domain" description="Proline dehydrogenase" evidence="11">
    <location>
        <begin position="55"/>
        <end position="301"/>
    </location>
</feature>
<sequence>MSVLRSTFVAASRSPRLRSTAERSSILTPVVERFVAGTDVDAAIEVARDLAADRYVSLDHLGEATTDPHAAEATVEAYATLLHRLDAEGLTGRAEVSVKLSALGQALGDDGQKIARDNLLHICSTAADVGATVTVDMEDHTTTDSTLEIVRDVRADFPSTGTVLQASLRRTEADCHDLAGRGSRIRLCKGAYDEPVSVAYRTKAEVDASYVRCMRILMTGQGYPMVATHDPALVTVGEQLAIAAGRGRDAYEFQMLYGIRPTHQSELAAAGHKLRIYVPYGTEWYPYFMRRLGERPANIGFFLRSFTGRS</sequence>
<dbReference type="Pfam" id="PF01619">
    <property type="entry name" value="Pro_dh"/>
    <property type="match status" value="1"/>
</dbReference>
<feature type="binding site" evidence="9">
    <location>
        <position position="99"/>
    </location>
    <ligand>
        <name>substrate</name>
    </ligand>
</feature>
<keyword evidence="6" id="KW-0560">Oxidoreductase</keyword>
<dbReference type="EC" id="1.5.5.2" evidence="2"/>
<evidence type="ECO:0000256" key="10">
    <source>
        <dbReference type="PIRSR" id="PIRSR000196-2"/>
    </source>
</evidence>
<dbReference type="AlphaFoldDB" id="A0AA46YK79"/>
<evidence type="ECO:0000259" key="11">
    <source>
        <dbReference type="Pfam" id="PF01619"/>
    </source>
</evidence>
<dbReference type="EMBL" id="CP094970">
    <property type="protein sequence ID" value="UYM05445.1"/>
    <property type="molecule type" value="Genomic_DNA"/>
</dbReference>
<evidence type="ECO:0000256" key="2">
    <source>
        <dbReference type="ARBA" id="ARBA00012695"/>
    </source>
</evidence>
<keyword evidence="7" id="KW-0642">Proline metabolism</keyword>
<evidence type="ECO:0000313" key="13">
    <source>
        <dbReference type="Proteomes" id="UP001164390"/>
    </source>
</evidence>
<feature type="binding site" evidence="10">
    <location>
        <position position="137"/>
    </location>
    <ligand>
        <name>FAD</name>
        <dbReference type="ChEBI" id="CHEBI:57692"/>
    </ligand>
</feature>
<evidence type="ECO:0000256" key="5">
    <source>
        <dbReference type="ARBA" id="ARBA00022827"/>
    </source>
</evidence>
<dbReference type="PIRSF" id="PIRSF000196">
    <property type="entry name" value="Pro_dehydrog"/>
    <property type="match status" value="1"/>
</dbReference>
<evidence type="ECO:0000256" key="4">
    <source>
        <dbReference type="ARBA" id="ARBA00022741"/>
    </source>
</evidence>
<keyword evidence="4 10" id="KW-0547">Nucleotide-binding</keyword>
<evidence type="ECO:0000313" key="12">
    <source>
        <dbReference type="EMBL" id="UYM05445.1"/>
    </source>
</evidence>
<reference evidence="12" key="1">
    <citation type="submission" date="2022-01" db="EMBL/GenBank/DDBJ databases">
        <title>Nocardioidaceae gen. sp. A5X3R13.</title>
        <authorList>
            <person name="Lopez Marin M.A."/>
            <person name="Uhlik O."/>
        </authorList>
    </citation>
    <scope>NUCLEOTIDE SEQUENCE</scope>
    <source>
        <strain evidence="12">A5X3R13</strain>
    </source>
</reference>
<dbReference type="InterPro" id="IPR002872">
    <property type="entry name" value="Proline_DH_dom"/>
</dbReference>
<comment type="catalytic activity">
    <reaction evidence="8">
        <text>L-proline + a quinone = (S)-1-pyrroline-5-carboxylate + a quinol + H(+)</text>
        <dbReference type="Rhea" id="RHEA:23784"/>
        <dbReference type="ChEBI" id="CHEBI:15378"/>
        <dbReference type="ChEBI" id="CHEBI:17388"/>
        <dbReference type="ChEBI" id="CHEBI:24646"/>
        <dbReference type="ChEBI" id="CHEBI:60039"/>
        <dbReference type="ChEBI" id="CHEBI:132124"/>
        <dbReference type="EC" id="1.5.5.2"/>
    </reaction>
</comment>
<feature type="binding site" evidence="10">
    <location>
        <begin position="189"/>
        <end position="191"/>
    </location>
    <ligand>
        <name>FAD</name>
        <dbReference type="ChEBI" id="CHEBI:57692"/>
    </ligand>
</feature>
<feature type="binding site" evidence="10">
    <location>
        <position position="165"/>
    </location>
    <ligand>
        <name>FAD</name>
        <dbReference type="ChEBI" id="CHEBI:57692"/>
    </ligand>
</feature>
<feature type="binding site" evidence="9">
    <location>
        <position position="291"/>
    </location>
    <ligand>
        <name>substrate</name>
    </ligand>
</feature>
<evidence type="ECO:0000256" key="6">
    <source>
        <dbReference type="ARBA" id="ARBA00023002"/>
    </source>
</evidence>
<gene>
    <name evidence="12" type="ORF">L0C25_23535</name>
</gene>
<evidence type="ECO:0000256" key="9">
    <source>
        <dbReference type="PIRSR" id="PIRSR000196-1"/>
    </source>
</evidence>
<evidence type="ECO:0000256" key="3">
    <source>
        <dbReference type="ARBA" id="ARBA00022630"/>
    </source>
</evidence>
<comment type="cofactor">
    <cofactor evidence="10">
        <name>FAD</name>
        <dbReference type="ChEBI" id="CHEBI:57692"/>
    </cofactor>
    <text evidence="10">Binds 1 FAD per subunit.</text>
</comment>
<organism evidence="12 13">
    <name type="scientific">Solicola gregarius</name>
    <dbReference type="NCBI Taxonomy" id="2908642"/>
    <lineage>
        <taxon>Bacteria</taxon>
        <taxon>Bacillati</taxon>
        <taxon>Actinomycetota</taxon>
        <taxon>Actinomycetes</taxon>
        <taxon>Propionibacteriales</taxon>
        <taxon>Nocardioidaceae</taxon>
        <taxon>Solicola</taxon>
    </lineage>
</organism>
<dbReference type="PANTHER" id="PTHR13914:SF0">
    <property type="entry name" value="PROLINE DEHYDROGENASE 1, MITOCHONDRIAL"/>
    <property type="match status" value="1"/>
</dbReference>
<dbReference type="GO" id="GO:0004657">
    <property type="term" value="F:proline dehydrogenase activity"/>
    <property type="evidence" value="ECO:0007669"/>
    <property type="project" value="UniProtKB-EC"/>
</dbReference>
<comment type="pathway">
    <text evidence="1">Amino-acid degradation; L-proline degradation into L-glutamate; L-glutamate from L-proline: step 1/2.</text>
</comment>
<dbReference type="RefSeq" id="WP_271634280.1">
    <property type="nucleotide sequence ID" value="NZ_CP094970.1"/>
</dbReference>
<accession>A0AA46YK79</accession>